<feature type="domain" description="Anthrax toxin receptor extracellular" evidence="8">
    <location>
        <begin position="98"/>
        <end position="195"/>
    </location>
</feature>
<keyword evidence="5" id="KW-1133">Transmembrane helix</keyword>
<evidence type="ECO:0000256" key="4">
    <source>
        <dbReference type="ARBA" id="ARBA00022729"/>
    </source>
</evidence>
<dbReference type="KEGG" id="umr:103667888"/>
<organism evidence="9 10">
    <name type="scientific">Ursus maritimus</name>
    <name type="common">Polar bear</name>
    <name type="synonym">Thalarctos maritimus</name>
    <dbReference type="NCBI Taxonomy" id="29073"/>
    <lineage>
        <taxon>Eukaryota</taxon>
        <taxon>Metazoa</taxon>
        <taxon>Chordata</taxon>
        <taxon>Craniata</taxon>
        <taxon>Vertebrata</taxon>
        <taxon>Euteleostomi</taxon>
        <taxon>Mammalia</taxon>
        <taxon>Eutheria</taxon>
        <taxon>Laurasiatheria</taxon>
        <taxon>Carnivora</taxon>
        <taxon>Caniformia</taxon>
        <taxon>Ursidae</taxon>
        <taxon>Ursus</taxon>
    </lineage>
</organism>
<dbReference type="GO" id="GO:0009986">
    <property type="term" value="C:cell surface"/>
    <property type="evidence" value="ECO:0007669"/>
    <property type="project" value="TreeGrafter"/>
</dbReference>
<evidence type="ECO:0000256" key="6">
    <source>
        <dbReference type="ARBA" id="ARBA00023136"/>
    </source>
</evidence>
<dbReference type="Proteomes" id="UP000261680">
    <property type="component" value="Unplaced"/>
</dbReference>
<feature type="compositionally biased region" description="Basic and acidic residues" evidence="7">
    <location>
        <begin position="197"/>
        <end position="206"/>
    </location>
</feature>
<dbReference type="AlphaFoldDB" id="A0A384CHU7"/>
<dbReference type="GO" id="GO:0005886">
    <property type="term" value="C:plasma membrane"/>
    <property type="evidence" value="ECO:0007669"/>
    <property type="project" value="TreeGrafter"/>
</dbReference>
<sequence>METGFIEVNEQLRKAFYADPGTNSLIIAVNTVPPEPSSLPMIKSEVQKIQKMKGSVYFVGFNKYNREKLYEIVGKHSHVYGAQGFKKMDFLYKSLVANSCRKVMARGIYFICLLEDYLVGFEVQVPDPSNMEKFVCQYTMDGKRFPDRKAVTVTSKSIICPGHILDTEEQKVVVKYSMDGGNSFFGNMVFVGSDCGDPLRPKEPPKKTTTPTTTTRTTTTPTTTTRTPTTPTMTTRTTMTTTRTTTTPTMTTRTTTRMTKTTTQTTTTTTRTTTTPTTTTRTTTTPTTTTRTTTTTTTQMTTVSTVVTQETTETTVVIPETTAHVVVTEKPILDNSFLYPVLVPTVLIIPVVICCICCCMNTNNEPRPPEKIEMESETCIHTCTTVIVPCCSYQEDNMRRLEGKLDTLCDFVQSCNQLPLMWCQPRDEGPLCRQLLCLPPNQGCLPFNSSCSGCQQPPTIYSKPPSMMLPLMSPQARCRTTLSLPPP</sequence>
<evidence type="ECO:0000256" key="5">
    <source>
        <dbReference type="ARBA" id="ARBA00022989"/>
    </source>
</evidence>
<comment type="subcellular location">
    <subcellularLocation>
        <location evidence="1">Membrane</location>
        <topology evidence="1">Single-pass type I membrane protein</topology>
    </subcellularLocation>
</comment>
<dbReference type="PANTHER" id="PTHR16059">
    <property type="entry name" value="ANTHRAX TOXIN RECEPTOR"/>
    <property type="match status" value="1"/>
</dbReference>
<dbReference type="GO" id="GO:0046872">
    <property type="term" value="F:metal ion binding"/>
    <property type="evidence" value="ECO:0007669"/>
    <property type="project" value="UniProtKB-KW"/>
</dbReference>
<dbReference type="OrthoDB" id="9808409at2759"/>
<name>A0A384CHU7_URSMA</name>
<keyword evidence="2" id="KW-0812">Transmembrane</keyword>
<evidence type="ECO:0000256" key="7">
    <source>
        <dbReference type="SAM" id="MobiDB-lite"/>
    </source>
</evidence>
<dbReference type="Pfam" id="PF05587">
    <property type="entry name" value="Anth_Ig"/>
    <property type="match status" value="1"/>
</dbReference>
<dbReference type="CTD" id="195977"/>
<evidence type="ECO:0000259" key="8">
    <source>
        <dbReference type="Pfam" id="PF05587"/>
    </source>
</evidence>
<keyword evidence="6" id="KW-0472">Membrane</keyword>
<feature type="compositionally biased region" description="Low complexity" evidence="7">
    <location>
        <begin position="208"/>
        <end position="295"/>
    </location>
</feature>
<keyword evidence="3" id="KW-0479">Metal-binding</keyword>
<dbReference type="PANTHER" id="PTHR16059:SF16">
    <property type="entry name" value="ANTHRAX TOXIN RECEPTOR-LIKE"/>
    <property type="match status" value="1"/>
</dbReference>
<accession>A0A384CHU7</accession>
<dbReference type="GeneID" id="103667888"/>
<protein>
    <submittedName>
        <fullName evidence="10">Anthrax toxin receptor-like</fullName>
    </submittedName>
</protein>
<proteinExistence type="predicted"/>
<dbReference type="RefSeq" id="XP_008694372.2">
    <property type="nucleotide sequence ID" value="XM_008696150.2"/>
</dbReference>
<evidence type="ECO:0000256" key="1">
    <source>
        <dbReference type="ARBA" id="ARBA00004479"/>
    </source>
</evidence>
<feature type="region of interest" description="Disordered" evidence="7">
    <location>
        <begin position="195"/>
        <end position="295"/>
    </location>
</feature>
<reference evidence="10" key="1">
    <citation type="submission" date="2025-08" db="UniProtKB">
        <authorList>
            <consortium name="RefSeq"/>
        </authorList>
    </citation>
    <scope>IDENTIFICATION</scope>
    <source>
        <tissue evidence="10">Whole blood</tissue>
    </source>
</reference>
<keyword evidence="4" id="KW-0732">Signal</keyword>
<dbReference type="GO" id="GO:0004888">
    <property type="term" value="F:transmembrane signaling receptor activity"/>
    <property type="evidence" value="ECO:0007669"/>
    <property type="project" value="TreeGrafter"/>
</dbReference>
<evidence type="ECO:0000256" key="2">
    <source>
        <dbReference type="ARBA" id="ARBA00022692"/>
    </source>
</evidence>
<evidence type="ECO:0000256" key="3">
    <source>
        <dbReference type="ARBA" id="ARBA00022723"/>
    </source>
</evidence>
<keyword evidence="9" id="KW-1185">Reference proteome</keyword>
<dbReference type="InterPro" id="IPR008400">
    <property type="entry name" value="Anthrax_toxin_rcpt_extracel"/>
</dbReference>
<evidence type="ECO:0000313" key="10">
    <source>
        <dbReference type="RefSeq" id="XP_008694372.2"/>
    </source>
</evidence>
<gene>
    <name evidence="10" type="primary">ANTXRL</name>
</gene>
<evidence type="ECO:0000313" key="9">
    <source>
        <dbReference type="Proteomes" id="UP000261680"/>
    </source>
</evidence>